<dbReference type="InterPro" id="IPR004399">
    <property type="entry name" value="HMP/HMP-P_kinase_dom"/>
</dbReference>
<dbReference type="NCBIfam" id="TIGR00097">
    <property type="entry name" value="HMP-P_kinase"/>
    <property type="match status" value="1"/>
</dbReference>
<dbReference type="PANTHER" id="PTHR20858">
    <property type="entry name" value="PHOSPHOMETHYLPYRIMIDINE KINASE"/>
    <property type="match status" value="1"/>
</dbReference>
<dbReference type="OrthoDB" id="10028886at2759"/>
<dbReference type="GO" id="GO:0008972">
    <property type="term" value="F:phosphomethylpyrimidine kinase activity"/>
    <property type="evidence" value="ECO:0007669"/>
    <property type="project" value="InterPro"/>
</dbReference>
<dbReference type="InterPro" id="IPR013749">
    <property type="entry name" value="PM/HMP-P_kinase-1"/>
</dbReference>
<dbReference type="EMBL" id="HG001932">
    <property type="protein sequence ID" value="CDF38430.1"/>
    <property type="molecule type" value="Genomic_DNA"/>
</dbReference>
<dbReference type="PhylomeDB" id="R7QM09"/>
<accession>R7QM09</accession>
<dbReference type="GO" id="GO:0008902">
    <property type="term" value="F:hydroxymethylpyrimidine kinase activity"/>
    <property type="evidence" value="ECO:0007669"/>
    <property type="project" value="TreeGrafter"/>
</dbReference>
<evidence type="ECO:0000256" key="4">
    <source>
        <dbReference type="ARBA" id="ARBA00022840"/>
    </source>
</evidence>
<keyword evidence="1" id="KW-0808">Transferase</keyword>
<keyword evidence="2" id="KW-0547">Nucleotide-binding</keyword>
<dbReference type="GO" id="GO:0005524">
    <property type="term" value="F:ATP binding"/>
    <property type="evidence" value="ECO:0007669"/>
    <property type="project" value="UniProtKB-KW"/>
</dbReference>
<dbReference type="STRING" id="2769.R7QM09"/>
<protein>
    <recommendedName>
        <fullName evidence="5">Pyridoxamine kinase/Phosphomethylpyrimidine kinase domain-containing protein</fullName>
    </recommendedName>
</protein>
<proteinExistence type="predicted"/>
<dbReference type="OMA" id="NRHTHGT"/>
<sequence length="280" mass="29241">MFPCALTIAGSDSGGGAGIQADLKTMTALGVYGASVITALTAQNTIGVQAVHVPPTSFVKQQLDSVFIDIEFSVVKTGMLPNAEIIKIAANAVRSYNVSTLIVDPVLVATSGDSLVSGDSTLNALISDLLPLATLVTPNIPEASKLTGRPIHTLTDVRRACVAIHAMGCKNVLIKGGHLGFDTPRQQRLSGDEVDPDVATDILYDGKDWQAFTKPRLDSSSTHGTGCTLASAIAAEVAKGQPLQQAITTAKEYVYQAINSAFRVGNGCGPLNHMHPFLSS</sequence>
<dbReference type="SUPFAM" id="SSF53613">
    <property type="entry name" value="Ribokinase-like"/>
    <property type="match status" value="1"/>
</dbReference>
<evidence type="ECO:0000256" key="2">
    <source>
        <dbReference type="ARBA" id="ARBA00022741"/>
    </source>
</evidence>
<dbReference type="GO" id="GO:0005829">
    <property type="term" value="C:cytosol"/>
    <property type="evidence" value="ECO:0007669"/>
    <property type="project" value="TreeGrafter"/>
</dbReference>
<dbReference type="InterPro" id="IPR029056">
    <property type="entry name" value="Ribokinase-like"/>
</dbReference>
<dbReference type="GeneID" id="17326037"/>
<evidence type="ECO:0000256" key="3">
    <source>
        <dbReference type="ARBA" id="ARBA00022777"/>
    </source>
</evidence>
<dbReference type="PANTHER" id="PTHR20858:SF17">
    <property type="entry name" value="HYDROXYMETHYLPYRIMIDINE_PHOSPHOMETHYLPYRIMIDINE KINASE THI20-RELATED"/>
    <property type="match status" value="1"/>
</dbReference>
<dbReference type="GO" id="GO:0009228">
    <property type="term" value="P:thiamine biosynthetic process"/>
    <property type="evidence" value="ECO:0007669"/>
    <property type="project" value="InterPro"/>
</dbReference>
<name>R7QM09_CHOCR</name>
<dbReference type="CDD" id="cd01169">
    <property type="entry name" value="HMPP_kinase"/>
    <property type="match status" value="1"/>
</dbReference>
<dbReference type="KEGG" id="ccp:CHC_T00006163001"/>
<evidence type="ECO:0000256" key="1">
    <source>
        <dbReference type="ARBA" id="ARBA00022679"/>
    </source>
</evidence>
<dbReference type="Gramene" id="CDF38430">
    <property type="protein sequence ID" value="CDF38430"/>
    <property type="gene ID" value="CHC_T00006163001"/>
</dbReference>
<dbReference type="Pfam" id="PF08543">
    <property type="entry name" value="Phos_pyr_kin"/>
    <property type="match status" value="1"/>
</dbReference>
<dbReference type="AlphaFoldDB" id="R7QM09"/>
<evidence type="ECO:0000259" key="5">
    <source>
        <dbReference type="Pfam" id="PF08543"/>
    </source>
</evidence>
<gene>
    <name evidence="6" type="ORF">CHC_T00006163001</name>
</gene>
<dbReference type="Gene3D" id="3.40.1190.20">
    <property type="match status" value="1"/>
</dbReference>
<keyword evidence="4" id="KW-0067">ATP-binding</keyword>
<feature type="domain" description="Pyridoxamine kinase/Phosphomethylpyrimidine kinase" evidence="5">
    <location>
        <begin position="12"/>
        <end position="272"/>
    </location>
</feature>
<dbReference type="RefSeq" id="XP_005718323.1">
    <property type="nucleotide sequence ID" value="XM_005718266.1"/>
</dbReference>
<reference evidence="7" key="1">
    <citation type="journal article" date="2013" name="Proc. Natl. Acad. Sci. U.S.A.">
        <title>Genome structure and metabolic features in the red seaweed Chondrus crispus shed light on evolution of the Archaeplastida.</title>
        <authorList>
            <person name="Collen J."/>
            <person name="Porcel B."/>
            <person name="Carre W."/>
            <person name="Ball S.G."/>
            <person name="Chaparro C."/>
            <person name="Tonon T."/>
            <person name="Barbeyron T."/>
            <person name="Michel G."/>
            <person name="Noel B."/>
            <person name="Valentin K."/>
            <person name="Elias M."/>
            <person name="Artiguenave F."/>
            <person name="Arun A."/>
            <person name="Aury J.M."/>
            <person name="Barbosa-Neto J.F."/>
            <person name="Bothwell J.H."/>
            <person name="Bouget F.Y."/>
            <person name="Brillet L."/>
            <person name="Cabello-Hurtado F."/>
            <person name="Capella-Gutierrez S."/>
            <person name="Charrier B."/>
            <person name="Cladiere L."/>
            <person name="Cock J.M."/>
            <person name="Coelho S.M."/>
            <person name="Colleoni C."/>
            <person name="Czjzek M."/>
            <person name="Da Silva C."/>
            <person name="Delage L."/>
            <person name="Denoeud F."/>
            <person name="Deschamps P."/>
            <person name="Dittami S.M."/>
            <person name="Gabaldon T."/>
            <person name="Gachon C.M."/>
            <person name="Groisillier A."/>
            <person name="Herve C."/>
            <person name="Jabbari K."/>
            <person name="Katinka M."/>
            <person name="Kloareg B."/>
            <person name="Kowalczyk N."/>
            <person name="Labadie K."/>
            <person name="Leblanc C."/>
            <person name="Lopez P.J."/>
            <person name="McLachlan D.H."/>
            <person name="Meslet-Cladiere L."/>
            <person name="Moustafa A."/>
            <person name="Nehr Z."/>
            <person name="Nyvall Collen P."/>
            <person name="Panaud O."/>
            <person name="Partensky F."/>
            <person name="Poulain J."/>
            <person name="Rensing S.A."/>
            <person name="Rousvoal S."/>
            <person name="Samson G."/>
            <person name="Symeonidi A."/>
            <person name="Weissenbach J."/>
            <person name="Zambounis A."/>
            <person name="Wincker P."/>
            <person name="Boyen C."/>
        </authorList>
    </citation>
    <scope>NUCLEOTIDE SEQUENCE [LARGE SCALE GENOMIC DNA]</scope>
    <source>
        <strain evidence="7">cv. Stackhouse</strain>
    </source>
</reference>
<keyword evidence="3" id="KW-0418">Kinase</keyword>
<dbReference type="Proteomes" id="UP000012073">
    <property type="component" value="Unassembled WGS sequence"/>
</dbReference>
<evidence type="ECO:0000313" key="6">
    <source>
        <dbReference type="EMBL" id="CDF38430.1"/>
    </source>
</evidence>
<keyword evidence="7" id="KW-1185">Reference proteome</keyword>
<dbReference type="FunFam" id="3.40.1190.20:FF:000003">
    <property type="entry name" value="Phosphomethylpyrimidine kinase ThiD"/>
    <property type="match status" value="1"/>
</dbReference>
<organism evidence="6 7">
    <name type="scientific">Chondrus crispus</name>
    <name type="common">Carrageen Irish moss</name>
    <name type="synonym">Polymorpha crispa</name>
    <dbReference type="NCBI Taxonomy" id="2769"/>
    <lineage>
        <taxon>Eukaryota</taxon>
        <taxon>Rhodophyta</taxon>
        <taxon>Florideophyceae</taxon>
        <taxon>Rhodymeniophycidae</taxon>
        <taxon>Gigartinales</taxon>
        <taxon>Gigartinaceae</taxon>
        <taxon>Chondrus</taxon>
    </lineage>
</organism>
<evidence type="ECO:0000313" key="7">
    <source>
        <dbReference type="Proteomes" id="UP000012073"/>
    </source>
</evidence>